<evidence type="ECO:0000313" key="3">
    <source>
        <dbReference type="Proteomes" id="UP000314294"/>
    </source>
</evidence>
<proteinExistence type="predicted"/>
<dbReference type="Proteomes" id="UP000314294">
    <property type="component" value="Unassembled WGS sequence"/>
</dbReference>
<feature type="region of interest" description="Disordered" evidence="1">
    <location>
        <begin position="41"/>
        <end position="62"/>
    </location>
</feature>
<evidence type="ECO:0000256" key="1">
    <source>
        <dbReference type="SAM" id="MobiDB-lite"/>
    </source>
</evidence>
<organism evidence="2 3">
    <name type="scientific">Liparis tanakae</name>
    <name type="common">Tanaka's snailfish</name>
    <dbReference type="NCBI Taxonomy" id="230148"/>
    <lineage>
        <taxon>Eukaryota</taxon>
        <taxon>Metazoa</taxon>
        <taxon>Chordata</taxon>
        <taxon>Craniata</taxon>
        <taxon>Vertebrata</taxon>
        <taxon>Euteleostomi</taxon>
        <taxon>Actinopterygii</taxon>
        <taxon>Neopterygii</taxon>
        <taxon>Teleostei</taxon>
        <taxon>Neoteleostei</taxon>
        <taxon>Acanthomorphata</taxon>
        <taxon>Eupercaria</taxon>
        <taxon>Perciformes</taxon>
        <taxon>Cottioidei</taxon>
        <taxon>Cottales</taxon>
        <taxon>Liparidae</taxon>
        <taxon>Liparis</taxon>
    </lineage>
</organism>
<reference evidence="2 3" key="1">
    <citation type="submission" date="2019-03" db="EMBL/GenBank/DDBJ databases">
        <title>First draft genome of Liparis tanakae, snailfish: a comprehensive survey of snailfish specific genes.</title>
        <authorList>
            <person name="Kim W."/>
            <person name="Song I."/>
            <person name="Jeong J.-H."/>
            <person name="Kim D."/>
            <person name="Kim S."/>
            <person name="Ryu S."/>
            <person name="Song J.Y."/>
            <person name="Lee S.K."/>
        </authorList>
    </citation>
    <scope>NUCLEOTIDE SEQUENCE [LARGE SCALE GENOMIC DNA]</scope>
    <source>
        <tissue evidence="2">Muscle</tissue>
    </source>
</reference>
<sequence>MASVFEEEEADAPPDYRNYTPLHRLAGGAAGIWGPGAETLSSGALGPSAGLPSSNTLEIMAR</sequence>
<gene>
    <name evidence="2" type="ORF">EYF80_009941</name>
</gene>
<accession>A0A4Z2IQU7</accession>
<evidence type="ECO:0000313" key="2">
    <source>
        <dbReference type="EMBL" id="TNN79904.1"/>
    </source>
</evidence>
<feature type="compositionally biased region" description="Polar residues" evidence="1">
    <location>
        <begin position="51"/>
        <end position="62"/>
    </location>
</feature>
<name>A0A4Z2IQU7_9TELE</name>
<comment type="caution">
    <text evidence="2">The sequence shown here is derived from an EMBL/GenBank/DDBJ whole genome shotgun (WGS) entry which is preliminary data.</text>
</comment>
<dbReference type="EMBL" id="SRLO01000060">
    <property type="protein sequence ID" value="TNN79904.1"/>
    <property type="molecule type" value="Genomic_DNA"/>
</dbReference>
<protein>
    <submittedName>
        <fullName evidence="2">Uncharacterized protein</fullName>
    </submittedName>
</protein>
<keyword evidence="3" id="KW-1185">Reference proteome</keyword>
<dbReference type="AlphaFoldDB" id="A0A4Z2IQU7"/>